<organism evidence="2 3">
    <name type="scientific">Neisseria bacilliformis ATCC BAA-1200</name>
    <dbReference type="NCBI Taxonomy" id="888742"/>
    <lineage>
        <taxon>Bacteria</taxon>
        <taxon>Pseudomonadati</taxon>
        <taxon>Pseudomonadota</taxon>
        <taxon>Betaproteobacteria</taxon>
        <taxon>Neisseriales</taxon>
        <taxon>Neisseriaceae</taxon>
        <taxon>Neisseria</taxon>
    </lineage>
</organism>
<accession>F2BG07</accession>
<proteinExistence type="predicted"/>
<reference evidence="2 3" key="1">
    <citation type="submission" date="2011-02" db="EMBL/GenBank/DDBJ databases">
        <authorList>
            <person name="Muzny D."/>
            <person name="Qin X."/>
            <person name="Deng J."/>
            <person name="Jiang H."/>
            <person name="Liu Y."/>
            <person name="Qu J."/>
            <person name="Song X.-Z."/>
            <person name="Zhang L."/>
            <person name="Thornton R."/>
            <person name="Coyle M."/>
            <person name="Francisco L."/>
            <person name="Jackson L."/>
            <person name="Javaid M."/>
            <person name="Korchina V."/>
            <person name="Kovar C."/>
            <person name="Mata R."/>
            <person name="Mathew T."/>
            <person name="Ngo R."/>
            <person name="Nguyen L."/>
            <person name="Nguyen N."/>
            <person name="Okwuonu G."/>
            <person name="Ongeri F."/>
            <person name="Pham C."/>
            <person name="Simmons D."/>
            <person name="Wilczek-Boney K."/>
            <person name="Hale W."/>
            <person name="Jakkamsetti A."/>
            <person name="Pham P."/>
            <person name="Ruth R."/>
            <person name="San Lucas F."/>
            <person name="Warren J."/>
            <person name="Zhang J."/>
            <person name="Zhao Z."/>
            <person name="Zhou C."/>
            <person name="Zhu D."/>
            <person name="Lee S."/>
            <person name="Bess C."/>
            <person name="Blankenburg K."/>
            <person name="Forbes L."/>
            <person name="Fu Q."/>
            <person name="Gubbala S."/>
            <person name="Hirani K."/>
            <person name="Jayaseelan J.C."/>
            <person name="Lara F."/>
            <person name="Munidasa M."/>
            <person name="Palculict T."/>
            <person name="Patil S."/>
            <person name="Pu L.-L."/>
            <person name="Saada N."/>
            <person name="Tang L."/>
            <person name="Weissenberger G."/>
            <person name="Zhu Y."/>
            <person name="Hemphill L."/>
            <person name="Shang Y."/>
            <person name="Youmans B."/>
            <person name="Ayvaz T."/>
            <person name="Ross M."/>
            <person name="Santibanez J."/>
            <person name="Aqrawi P."/>
            <person name="Gross S."/>
            <person name="Joshi V."/>
            <person name="Fowler G."/>
            <person name="Nazareth L."/>
            <person name="Reid J."/>
            <person name="Worley K."/>
            <person name="Petrosino J."/>
            <person name="Highlander S."/>
            <person name="Gibbs R."/>
        </authorList>
    </citation>
    <scope>NUCLEOTIDE SEQUENCE [LARGE SCALE GENOMIC DNA]</scope>
    <source>
        <strain evidence="2 3">ATCC BAA-1200</strain>
    </source>
</reference>
<feature type="transmembrane region" description="Helical" evidence="1">
    <location>
        <begin position="96"/>
        <end position="114"/>
    </location>
</feature>
<evidence type="ECO:0000256" key="1">
    <source>
        <dbReference type="SAM" id="Phobius"/>
    </source>
</evidence>
<gene>
    <name evidence="2" type="ORF">HMPREF9123_2664</name>
</gene>
<sequence>MDNLPANSSANAERDKQRNFLYLVYGLYIVTVFTAGIAALIGLIIAYAKRDTVTDAVYATHIPYLIRTFWGTLLGFIGLPILLVALSYAVKFPLFFLYPLVGLTGLWYLFRVIFGIVRLIDNQPVTPTGWFV</sequence>
<evidence type="ECO:0000313" key="3">
    <source>
        <dbReference type="Proteomes" id="UP000004105"/>
    </source>
</evidence>
<keyword evidence="3" id="KW-1185">Reference proteome</keyword>
<comment type="caution">
    <text evidence="2">The sequence shown here is derived from an EMBL/GenBank/DDBJ whole genome shotgun (WGS) entry which is preliminary data.</text>
</comment>
<dbReference type="AlphaFoldDB" id="F2BG07"/>
<dbReference type="EMBL" id="AFAY01000053">
    <property type="protein sequence ID" value="EGF07128.1"/>
    <property type="molecule type" value="Genomic_DNA"/>
</dbReference>
<name>F2BG07_9NEIS</name>
<keyword evidence="1" id="KW-1133">Transmembrane helix</keyword>
<dbReference type="OrthoDB" id="5405464at2"/>
<evidence type="ECO:0008006" key="4">
    <source>
        <dbReference type="Google" id="ProtNLM"/>
    </source>
</evidence>
<dbReference type="Proteomes" id="UP000004105">
    <property type="component" value="Unassembled WGS sequence"/>
</dbReference>
<feature type="transmembrane region" description="Helical" evidence="1">
    <location>
        <begin position="20"/>
        <end position="48"/>
    </location>
</feature>
<keyword evidence="1" id="KW-0812">Transmembrane</keyword>
<dbReference type="RefSeq" id="WP_007343669.1">
    <property type="nucleotide sequence ID" value="NZ_GL878494.1"/>
</dbReference>
<dbReference type="HOGENOM" id="CLU_129294_0_0_4"/>
<protein>
    <recommendedName>
        <fullName evidence="4">Transmembrane protein</fullName>
    </recommendedName>
</protein>
<keyword evidence="1" id="KW-0472">Membrane</keyword>
<feature type="transmembrane region" description="Helical" evidence="1">
    <location>
        <begin position="69"/>
        <end position="90"/>
    </location>
</feature>
<evidence type="ECO:0000313" key="2">
    <source>
        <dbReference type="EMBL" id="EGF07128.1"/>
    </source>
</evidence>